<evidence type="ECO:0000256" key="3">
    <source>
        <dbReference type="ARBA" id="ARBA00023082"/>
    </source>
</evidence>
<accession>A0A518DQ41</accession>
<feature type="domain" description="RNA polymerase sigma-70 region 2" evidence="7">
    <location>
        <begin position="23"/>
        <end position="90"/>
    </location>
</feature>
<dbReference type="InterPro" id="IPR013325">
    <property type="entry name" value="RNA_pol_sigma_r2"/>
</dbReference>
<keyword evidence="4 6" id="KW-0238">DNA-binding</keyword>
<dbReference type="InterPro" id="IPR000838">
    <property type="entry name" value="RNA_pol_sigma70_ECF_CS"/>
</dbReference>
<evidence type="ECO:0000256" key="1">
    <source>
        <dbReference type="ARBA" id="ARBA00010641"/>
    </source>
</evidence>
<evidence type="ECO:0000259" key="7">
    <source>
        <dbReference type="Pfam" id="PF04542"/>
    </source>
</evidence>
<dbReference type="PROSITE" id="PS01063">
    <property type="entry name" value="SIGMA70_ECF"/>
    <property type="match status" value="1"/>
</dbReference>
<dbReference type="InterPro" id="IPR014284">
    <property type="entry name" value="RNA_pol_sigma-70_dom"/>
</dbReference>
<dbReference type="PANTHER" id="PTHR43133">
    <property type="entry name" value="RNA POLYMERASE ECF-TYPE SIGMA FACTO"/>
    <property type="match status" value="1"/>
</dbReference>
<dbReference type="KEGG" id="lcre:Pla8534_17520"/>
<evidence type="ECO:0000256" key="2">
    <source>
        <dbReference type="ARBA" id="ARBA00023015"/>
    </source>
</evidence>
<dbReference type="InterPro" id="IPR013324">
    <property type="entry name" value="RNA_pol_sigma_r3/r4-like"/>
</dbReference>
<dbReference type="Gene3D" id="1.10.10.10">
    <property type="entry name" value="Winged helix-like DNA-binding domain superfamily/Winged helix DNA-binding domain"/>
    <property type="match status" value="1"/>
</dbReference>
<dbReference type="OrthoDB" id="9795666at2"/>
<dbReference type="AlphaFoldDB" id="A0A518DQ41"/>
<dbReference type="InterPro" id="IPR036388">
    <property type="entry name" value="WH-like_DNA-bd_sf"/>
</dbReference>
<dbReference type="Pfam" id="PF08281">
    <property type="entry name" value="Sigma70_r4_2"/>
    <property type="match status" value="1"/>
</dbReference>
<dbReference type="NCBIfam" id="TIGR02937">
    <property type="entry name" value="sigma70-ECF"/>
    <property type="match status" value="1"/>
</dbReference>
<keyword evidence="10" id="KW-1185">Reference proteome</keyword>
<gene>
    <name evidence="9" type="primary">sigE_3</name>
    <name evidence="9" type="ORF">Pla8534_17520</name>
</gene>
<sequence length="181" mass="20701">MDKAESPLTNEDPVPRPFNPAQLVADHQAGVWRYLRAIGCDPALADDLTQETFLAVFEKPLNDYHFAATSAYLRRVAKNLLITHKRRAGRMHLTPHADELDVVWTDWIQHDNGEEALSALKDCFRQLTERARLALEMRFRQKSSRPEIAAALEITEHGAKNLMQRAKKQLRTCVESKIKTD</sequence>
<feature type="domain" description="RNA polymerase sigma factor 70 region 4 type 2" evidence="8">
    <location>
        <begin position="119"/>
        <end position="170"/>
    </location>
</feature>
<name>A0A518DQ41_9BACT</name>
<evidence type="ECO:0000256" key="4">
    <source>
        <dbReference type="ARBA" id="ARBA00023125"/>
    </source>
</evidence>
<evidence type="ECO:0000256" key="6">
    <source>
        <dbReference type="RuleBase" id="RU000716"/>
    </source>
</evidence>
<dbReference type="GO" id="GO:0016987">
    <property type="term" value="F:sigma factor activity"/>
    <property type="evidence" value="ECO:0007669"/>
    <property type="project" value="UniProtKB-KW"/>
</dbReference>
<dbReference type="PANTHER" id="PTHR43133:SF8">
    <property type="entry name" value="RNA POLYMERASE SIGMA FACTOR HI_1459-RELATED"/>
    <property type="match status" value="1"/>
</dbReference>
<dbReference type="GO" id="GO:0003677">
    <property type="term" value="F:DNA binding"/>
    <property type="evidence" value="ECO:0007669"/>
    <property type="project" value="UniProtKB-KW"/>
</dbReference>
<organism evidence="9 10">
    <name type="scientific">Lignipirellula cremea</name>
    <dbReference type="NCBI Taxonomy" id="2528010"/>
    <lineage>
        <taxon>Bacteria</taxon>
        <taxon>Pseudomonadati</taxon>
        <taxon>Planctomycetota</taxon>
        <taxon>Planctomycetia</taxon>
        <taxon>Pirellulales</taxon>
        <taxon>Pirellulaceae</taxon>
        <taxon>Lignipirellula</taxon>
    </lineage>
</organism>
<dbReference type="Proteomes" id="UP000317648">
    <property type="component" value="Chromosome"/>
</dbReference>
<dbReference type="InterPro" id="IPR039425">
    <property type="entry name" value="RNA_pol_sigma-70-like"/>
</dbReference>
<keyword evidence="3 6" id="KW-0731">Sigma factor</keyword>
<dbReference type="SUPFAM" id="SSF88659">
    <property type="entry name" value="Sigma3 and sigma4 domains of RNA polymerase sigma factors"/>
    <property type="match status" value="1"/>
</dbReference>
<protein>
    <recommendedName>
        <fullName evidence="6">RNA polymerase sigma factor</fullName>
    </recommendedName>
</protein>
<dbReference type="GO" id="GO:0006352">
    <property type="term" value="P:DNA-templated transcription initiation"/>
    <property type="evidence" value="ECO:0007669"/>
    <property type="project" value="InterPro"/>
</dbReference>
<reference evidence="9 10" key="1">
    <citation type="submission" date="2019-02" db="EMBL/GenBank/DDBJ databases">
        <title>Deep-cultivation of Planctomycetes and their phenomic and genomic characterization uncovers novel biology.</title>
        <authorList>
            <person name="Wiegand S."/>
            <person name="Jogler M."/>
            <person name="Boedeker C."/>
            <person name="Pinto D."/>
            <person name="Vollmers J."/>
            <person name="Rivas-Marin E."/>
            <person name="Kohn T."/>
            <person name="Peeters S.H."/>
            <person name="Heuer A."/>
            <person name="Rast P."/>
            <person name="Oberbeckmann S."/>
            <person name="Bunk B."/>
            <person name="Jeske O."/>
            <person name="Meyerdierks A."/>
            <person name="Storesund J.E."/>
            <person name="Kallscheuer N."/>
            <person name="Luecker S."/>
            <person name="Lage O.M."/>
            <person name="Pohl T."/>
            <person name="Merkel B.J."/>
            <person name="Hornburger P."/>
            <person name="Mueller R.-W."/>
            <person name="Bruemmer F."/>
            <person name="Labrenz M."/>
            <person name="Spormann A.M."/>
            <person name="Op den Camp H."/>
            <person name="Overmann J."/>
            <person name="Amann R."/>
            <person name="Jetten M.S.M."/>
            <person name="Mascher T."/>
            <person name="Medema M.H."/>
            <person name="Devos D.P."/>
            <person name="Kaster A.-K."/>
            <person name="Ovreas L."/>
            <person name="Rohde M."/>
            <person name="Galperin M.Y."/>
            <person name="Jogler C."/>
        </authorList>
    </citation>
    <scope>NUCLEOTIDE SEQUENCE [LARGE SCALE GENOMIC DNA]</scope>
    <source>
        <strain evidence="9 10">Pla85_3_4</strain>
    </source>
</reference>
<dbReference type="Pfam" id="PF04542">
    <property type="entry name" value="Sigma70_r2"/>
    <property type="match status" value="1"/>
</dbReference>
<evidence type="ECO:0000313" key="10">
    <source>
        <dbReference type="Proteomes" id="UP000317648"/>
    </source>
</evidence>
<dbReference type="InterPro" id="IPR007627">
    <property type="entry name" value="RNA_pol_sigma70_r2"/>
</dbReference>
<evidence type="ECO:0000313" key="9">
    <source>
        <dbReference type="EMBL" id="QDU93966.1"/>
    </source>
</evidence>
<dbReference type="EMBL" id="CP036433">
    <property type="protein sequence ID" value="QDU93966.1"/>
    <property type="molecule type" value="Genomic_DNA"/>
</dbReference>
<dbReference type="SUPFAM" id="SSF88946">
    <property type="entry name" value="Sigma2 domain of RNA polymerase sigma factors"/>
    <property type="match status" value="1"/>
</dbReference>
<evidence type="ECO:0000259" key="8">
    <source>
        <dbReference type="Pfam" id="PF08281"/>
    </source>
</evidence>
<keyword evidence="2 6" id="KW-0805">Transcription regulation</keyword>
<proteinExistence type="inferred from homology"/>
<dbReference type="Gene3D" id="1.10.1740.10">
    <property type="match status" value="1"/>
</dbReference>
<dbReference type="RefSeq" id="WP_145051573.1">
    <property type="nucleotide sequence ID" value="NZ_CP036433.1"/>
</dbReference>
<dbReference type="CDD" id="cd06171">
    <property type="entry name" value="Sigma70_r4"/>
    <property type="match status" value="1"/>
</dbReference>
<comment type="similarity">
    <text evidence="1 6">Belongs to the sigma-70 factor family. ECF subfamily.</text>
</comment>
<keyword evidence="5 6" id="KW-0804">Transcription</keyword>
<dbReference type="InterPro" id="IPR013249">
    <property type="entry name" value="RNA_pol_sigma70_r4_t2"/>
</dbReference>
<evidence type="ECO:0000256" key="5">
    <source>
        <dbReference type="ARBA" id="ARBA00023163"/>
    </source>
</evidence>